<evidence type="ECO:0000313" key="1">
    <source>
        <dbReference type="EMBL" id="MDP9923107.1"/>
    </source>
</evidence>
<organism evidence="1 2">
    <name type="scientific">Variovorax boronicumulans</name>
    <dbReference type="NCBI Taxonomy" id="436515"/>
    <lineage>
        <taxon>Bacteria</taxon>
        <taxon>Pseudomonadati</taxon>
        <taxon>Pseudomonadota</taxon>
        <taxon>Betaproteobacteria</taxon>
        <taxon>Burkholderiales</taxon>
        <taxon>Comamonadaceae</taxon>
        <taxon>Variovorax</taxon>
    </lineage>
</organism>
<reference evidence="1" key="1">
    <citation type="submission" date="2023-07" db="EMBL/GenBank/DDBJ databases">
        <title>Sorghum-associated microbial communities from plants grown in Nebraska, USA.</title>
        <authorList>
            <person name="Schachtman D."/>
        </authorList>
    </citation>
    <scope>NUCLEOTIDE SEQUENCE</scope>
    <source>
        <strain evidence="1">DS2795</strain>
    </source>
</reference>
<name>A0AAW8DUI1_9BURK</name>
<dbReference type="AlphaFoldDB" id="A0AAW8DUI1"/>
<dbReference type="RefSeq" id="WP_307636648.1">
    <property type="nucleotide sequence ID" value="NZ_JAUSRR010000003.1"/>
</dbReference>
<gene>
    <name evidence="1" type="ORF">J2W25_002128</name>
</gene>
<evidence type="ECO:0000313" key="2">
    <source>
        <dbReference type="Proteomes" id="UP001244295"/>
    </source>
</evidence>
<comment type="caution">
    <text evidence="1">The sequence shown here is derived from an EMBL/GenBank/DDBJ whole genome shotgun (WGS) entry which is preliminary data.</text>
</comment>
<protein>
    <recommendedName>
        <fullName evidence="3">HNH endonuclease</fullName>
    </recommendedName>
</protein>
<sequence length="542" mass="60670">MRVDDFSPDLIRRLRERVAHRCSNPDCRVVTTAAGAGEMGVNSIGRAAHISAASAGGPRYAPSISSKQRRSIENAIWLCGNCHIKVDNEEQAYPTSLLQSWKLHAEDSARRELGQRLITDTDAQNTLIAALGGVPTQFPRTAVANVIAASELELRRLDPRFLVQSTYVNKTLVHEIRAVEPVPISFRMTHSSEVNDVFSNMKSMLDHGTALTIPARSISTSGSPLVAHILEITAANEGSLTFSPELRTGTLKLVLVHPTTNQVRSFDDMPGTIKAGRKSITFDGSNCGGALRISFQKDFADDSPPKNCEFFADLQRWNGNDIRYLTYHEKLDQLFKDLAEGWTLEVALEIEGRELLRGNLHDTKPYRSYISRLNVFLAYSIRARSIARHLNKRVEFRDDITFSKGEHKALIDALHILEGKKVYTRSEMNENVTCRMELTDDSATTLLQRRDTPTEVMIRASEQTSIRVFEQDIFLPPLEVVLQAVFPKLLSRTPVKAGRKVRVEFEPSEEFQCIYRYRALAPSGSALATPTPPIQLADCERH</sequence>
<proteinExistence type="predicted"/>
<dbReference type="Proteomes" id="UP001244295">
    <property type="component" value="Unassembled WGS sequence"/>
</dbReference>
<dbReference type="EMBL" id="JAUSRR010000003">
    <property type="protein sequence ID" value="MDP9923107.1"/>
    <property type="molecule type" value="Genomic_DNA"/>
</dbReference>
<evidence type="ECO:0008006" key="3">
    <source>
        <dbReference type="Google" id="ProtNLM"/>
    </source>
</evidence>
<accession>A0AAW8DUI1</accession>